<organism evidence="1 2">
    <name type="scientific">Xanthomonas campestris pv. campestris (strain 8004)</name>
    <dbReference type="NCBI Taxonomy" id="314565"/>
    <lineage>
        <taxon>Bacteria</taxon>
        <taxon>Pseudomonadati</taxon>
        <taxon>Pseudomonadota</taxon>
        <taxon>Gammaproteobacteria</taxon>
        <taxon>Lysobacterales</taxon>
        <taxon>Lysobacteraceae</taxon>
        <taxon>Xanthomonas</taxon>
    </lineage>
</organism>
<accession>A0A0H2X5U4</accession>
<sequence>MHAPARSLARGAGGRSTMKRVPRTTAAAMLLAATALNPLLCMAGEGRLLATGGVSMLEGSSGGGIVPWATLSGYGTRDELGTVAFATHVDSGDYRLDVQGAALTVGNRLELSVARQRLDLGTLQDRLGLPWNALGQDVFGAKVRLHGDLVYGRAPQLSLGVQYKRLRDGTLPLAIGARDDHGTDVYLSAARLLLQGAGGYQLLLNGTVRATRANQTGLLGFGGDRRNSYRLVGEVSAGVVLSPSWVVGLEYRDKPNNLGFAREQAWADGFVAWFPTKHVSLTAAWADLGEVATLKRQRGPYLSLQVAL</sequence>
<dbReference type="Pfam" id="PF11231">
    <property type="entry name" value="DUF3034"/>
    <property type="match status" value="1"/>
</dbReference>
<dbReference type="InterPro" id="IPR021393">
    <property type="entry name" value="DUF3034"/>
</dbReference>
<evidence type="ECO:0000313" key="2">
    <source>
        <dbReference type="Proteomes" id="UP000000420"/>
    </source>
</evidence>
<dbReference type="EMBL" id="CP000050">
    <property type="protein sequence ID" value="AAY48649.1"/>
    <property type="molecule type" value="Genomic_DNA"/>
</dbReference>
<evidence type="ECO:0000313" key="1">
    <source>
        <dbReference type="EMBL" id="AAY48649.1"/>
    </source>
</evidence>
<gene>
    <name evidence="1" type="ordered locus">XC_1583</name>
</gene>
<reference evidence="1 2" key="1">
    <citation type="journal article" date="2005" name="Genome Res.">
        <title>Comparative and functional genomic analyses of the pathogenicity of phytopathogen Xanthomonas campestris pv. campestris.</title>
        <authorList>
            <person name="Qian W."/>
            <person name="Jia Y."/>
            <person name="Ren S.X."/>
            <person name="He Y.Q."/>
            <person name="Feng J.X."/>
            <person name="Lu L.F."/>
            <person name="Sun Q."/>
            <person name="Ying G."/>
            <person name="Tang D.J."/>
            <person name="Tang H."/>
            <person name="Wu W."/>
            <person name="Hao P."/>
            <person name="Wang L."/>
            <person name="Jiang B.L."/>
            <person name="Zeng S."/>
            <person name="Gu W.Y."/>
            <person name="Lu G."/>
            <person name="Rong L."/>
            <person name="Tian Y."/>
            <person name="Yao Z."/>
            <person name="Fu G."/>
            <person name="Chen B."/>
            <person name="Fang R."/>
            <person name="Qiang B."/>
            <person name="Chen Z."/>
            <person name="Zhao G.P."/>
            <person name="Tang J.L."/>
            <person name="He C."/>
        </authorList>
    </citation>
    <scope>NUCLEOTIDE SEQUENCE [LARGE SCALE GENOMIC DNA]</scope>
    <source>
        <strain evidence="1 2">8004</strain>
    </source>
</reference>
<protein>
    <recommendedName>
        <fullName evidence="3">DUF3034 family protein</fullName>
    </recommendedName>
</protein>
<dbReference type="AlphaFoldDB" id="A0A0H2X5U4"/>
<dbReference type="Proteomes" id="UP000000420">
    <property type="component" value="Chromosome"/>
</dbReference>
<evidence type="ECO:0008006" key="3">
    <source>
        <dbReference type="Google" id="ProtNLM"/>
    </source>
</evidence>
<name>A0A0H2X5U4_XANC8</name>
<dbReference type="HOGENOM" id="CLU_070026_0_0_6"/>
<proteinExistence type="predicted"/>
<dbReference type="KEGG" id="xcb:XC_1583"/>